<accession>A0ABY9U1T8</accession>
<keyword evidence="3 6" id="KW-1133">Transmembrane helix</keyword>
<evidence type="ECO:0000256" key="3">
    <source>
        <dbReference type="ARBA" id="ARBA00022989"/>
    </source>
</evidence>
<dbReference type="EMBL" id="CP134213">
    <property type="protein sequence ID" value="WND16743.1"/>
    <property type="molecule type" value="Genomic_DNA"/>
</dbReference>
<evidence type="ECO:0000256" key="1">
    <source>
        <dbReference type="ARBA" id="ARBA00004141"/>
    </source>
</evidence>
<protein>
    <recommendedName>
        <fullName evidence="9">ABC transporter permease</fullName>
    </recommendedName>
</protein>
<dbReference type="SUPFAM" id="SSF161098">
    <property type="entry name" value="MetI-like"/>
    <property type="match status" value="1"/>
</dbReference>
<organism evidence="7 8">
    <name type="scientific">Streptomyces violaceus</name>
    <name type="common">Streptomyces venezuelae</name>
    <dbReference type="NCBI Taxonomy" id="1936"/>
    <lineage>
        <taxon>Bacteria</taxon>
        <taxon>Bacillati</taxon>
        <taxon>Actinomycetota</taxon>
        <taxon>Actinomycetes</taxon>
        <taxon>Kitasatosporales</taxon>
        <taxon>Streptomycetaceae</taxon>
        <taxon>Streptomyces</taxon>
    </lineage>
</organism>
<evidence type="ECO:0000256" key="6">
    <source>
        <dbReference type="SAM" id="Phobius"/>
    </source>
</evidence>
<feature type="transmembrane region" description="Helical" evidence="6">
    <location>
        <begin position="35"/>
        <end position="64"/>
    </location>
</feature>
<sequence>MSRTAVIPRKAAHRKAAHRKAAPRRTRPGPMKLRTVLLTAVGWQYLSATSLVAIVPVVVLFVFVERHLVAGLTAGGVRG</sequence>
<keyword evidence="8" id="KW-1185">Reference proteome</keyword>
<dbReference type="InterPro" id="IPR035906">
    <property type="entry name" value="MetI-like_sf"/>
</dbReference>
<keyword evidence="4 6" id="KW-0472">Membrane</keyword>
<comment type="subcellular location">
    <subcellularLocation>
        <location evidence="1">Membrane</location>
        <topology evidence="1">Multi-pass membrane protein</topology>
    </subcellularLocation>
</comment>
<feature type="region of interest" description="Disordered" evidence="5">
    <location>
        <begin position="1"/>
        <end position="28"/>
    </location>
</feature>
<dbReference type="Proteomes" id="UP001249394">
    <property type="component" value="Chromosome"/>
</dbReference>
<reference evidence="7 8" key="1">
    <citation type="submission" date="2023-09" db="EMBL/GenBank/DDBJ databases">
        <title>The genome sequence of Streptomyces anthocyanicus.</title>
        <authorList>
            <person name="Mo P."/>
        </authorList>
    </citation>
    <scope>NUCLEOTIDE SEQUENCE [LARGE SCALE GENOMIC DNA]</scope>
    <source>
        <strain evidence="7 8">JCM 4387</strain>
    </source>
</reference>
<name>A0ABY9U1T8_STRVL</name>
<evidence type="ECO:0000313" key="7">
    <source>
        <dbReference type="EMBL" id="WND16743.1"/>
    </source>
</evidence>
<gene>
    <name evidence="7" type="ORF">RI060_04920</name>
</gene>
<evidence type="ECO:0000256" key="2">
    <source>
        <dbReference type="ARBA" id="ARBA00022692"/>
    </source>
</evidence>
<feature type="compositionally biased region" description="Basic residues" evidence="5">
    <location>
        <begin position="10"/>
        <end position="27"/>
    </location>
</feature>
<evidence type="ECO:0000256" key="4">
    <source>
        <dbReference type="ARBA" id="ARBA00023136"/>
    </source>
</evidence>
<evidence type="ECO:0008006" key="9">
    <source>
        <dbReference type="Google" id="ProtNLM"/>
    </source>
</evidence>
<proteinExistence type="predicted"/>
<evidence type="ECO:0000256" key="5">
    <source>
        <dbReference type="SAM" id="MobiDB-lite"/>
    </source>
</evidence>
<keyword evidence="2 6" id="KW-0812">Transmembrane</keyword>
<evidence type="ECO:0000313" key="8">
    <source>
        <dbReference type="Proteomes" id="UP001249394"/>
    </source>
</evidence>